<sequence>MMQAQPQPQGRARSNSLQQMLDLEKKLNFQRTHQGSVPPSPPCTDSGSSVPPSPGPTPRRFELVPKDKKPPVRNYSAVPPPLFSSHSDP</sequence>
<proteinExistence type="predicted"/>
<reference evidence="2" key="1">
    <citation type="submission" date="2013-05" db="EMBL/GenBank/DDBJ databases">
        <title>Draft genome sequences of six wheat associated Fusarium spp. isolates.</title>
        <authorList>
            <person name="Moolhuijzen P.M."/>
            <person name="Manners J.M."/>
            <person name="Wilcox S."/>
            <person name="Bellgard M.I."/>
            <person name="Gardiner D.M."/>
        </authorList>
    </citation>
    <scope>NUCLEOTIDE SEQUENCE</scope>
    <source>
        <strain evidence="2">CS3069</strain>
    </source>
</reference>
<comment type="caution">
    <text evidence="2">The sequence shown here is derived from an EMBL/GenBank/DDBJ whole genome shotgun (WGS) entry which is preliminary data.</text>
</comment>
<evidence type="ECO:0000313" key="2">
    <source>
        <dbReference type="EMBL" id="CEG05299.1"/>
    </source>
</evidence>
<evidence type="ECO:0000256" key="1">
    <source>
        <dbReference type="SAM" id="MobiDB-lite"/>
    </source>
</evidence>
<feature type="compositionally biased region" description="Basic and acidic residues" evidence="1">
    <location>
        <begin position="59"/>
        <end position="70"/>
    </location>
</feature>
<protein>
    <submittedName>
        <fullName evidence="2">WGS project CBMI000000000 data, contig CS3069_c003563</fullName>
    </submittedName>
</protein>
<gene>
    <name evidence="2" type="ORF">BN850_0107450</name>
</gene>
<name>A0A090ME15_9HYPO</name>
<dbReference type="EMBL" id="CBMI010003561">
    <property type="protein sequence ID" value="CEG05299.1"/>
    <property type="molecule type" value="Genomic_DNA"/>
</dbReference>
<dbReference type="AlphaFoldDB" id="A0A090ME15"/>
<organism evidence="2">
    <name type="scientific">Fusarium clavum</name>
    <dbReference type="NCBI Taxonomy" id="2594811"/>
    <lineage>
        <taxon>Eukaryota</taxon>
        <taxon>Fungi</taxon>
        <taxon>Dikarya</taxon>
        <taxon>Ascomycota</taxon>
        <taxon>Pezizomycotina</taxon>
        <taxon>Sordariomycetes</taxon>
        <taxon>Hypocreomycetidae</taxon>
        <taxon>Hypocreales</taxon>
        <taxon>Nectriaceae</taxon>
        <taxon>Fusarium</taxon>
        <taxon>Fusarium incarnatum-equiseti species complex</taxon>
    </lineage>
</organism>
<feature type="compositionally biased region" description="Polar residues" evidence="1">
    <location>
        <begin position="1"/>
        <end position="19"/>
    </location>
</feature>
<accession>A0A090ME15</accession>
<feature type="region of interest" description="Disordered" evidence="1">
    <location>
        <begin position="1"/>
        <end position="89"/>
    </location>
</feature>